<feature type="transmembrane region" description="Helical" evidence="9">
    <location>
        <begin position="394"/>
        <end position="412"/>
    </location>
</feature>
<feature type="transmembrane region" description="Helical" evidence="9">
    <location>
        <begin position="418"/>
        <end position="438"/>
    </location>
</feature>
<keyword evidence="3 8" id="KW-1003">Cell membrane</keyword>
<dbReference type="OrthoDB" id="1641940at2"/>
<name>A0A4R1RY90_HYDET</name>
<feature type="transmembrane region" description="Helical" evidence="9">
    <location>
        <begin position="339"/>
        <end position="359"/>
    </location>
</feature>
<evidence type="ECO:0000256" key="1">
    <source>
        <dbReference type="ARBA" id="ARBA00004651"/>
    </source>
</evidence>
<evidence type="ECO:0000256" key="2">
    <source>
        <dbReference type="ARBA" id="ARBA00022448"/>
    </source>
</evidence>
<feature type="transmembrane region" description="Helical" evidence="9">
    <location>
        <begin position="246"/>
        <end position="273"/>
    </location>
</feature>
<dbReference type="InterPro" id="IPR004796">
    <property type="entry name" value="PTS_IIC_cello"/>
</dbReference>
<dbReference type="GO" id="GO:0008982">
    <property type="term" value="F:protein-N(PI)-phosphohistidine-sugar phosphotransferase activity"/>
    <property type="evidence" value="ECO:0007669"/>
    <property type="project" value="UniProtKB-UniRule"/>
</dbReference>
<keyword evidence="7 8" id="KW-0472">Membrane</keyword>
<comment type="function">
    <text evidence="8">The phosphoenolpyruvate-dependent sugar phosphotransferase system (PTS), a major carbohydrate active -transport system, catalyzes the phosphorylation of incoming sugar substrates concomitant with their translocation across the cell membrane.</text>
</comment>
<feature type="transmembrane region" description="Helical" evidence="9">
    <location>
        <begin position="190"/>
        <end position="210"/>
    </location>
</feature>
<feature type="transmembrane region" description="Helical" evidence="9">
    <location>
        <begin position="73"/>
        <end position="92"/>
    </location>
</feature>
<gene>
    <name evidence="11" type="ORF">EDC14_10071</name>
</gene>
<dbReference type="GO" id="GO:1901264">
    <property type="term" value="P:carbohydrate derivative transport"/>
    <property type="evidence" value="ECO:0007669"/>
    <property type="project" value="TreeGrafter"/>
</dbReference>
<evidence type="ECO:0000256" key="3">
    <source>
        <dbReference type="ARBA" id="ARBA00022475"/>
    </source>
</evidence>
<organism evidence="11 12">
    <name type="scientific">Hydrogenispora ethanolica</name>
    <dbReference type="NCBI Taxonomy" id="1082276"/>
    <lineage>
        <taxon>Bacteria</taxon>
        <taxon>Bacillati</taxon>
        <taxon>Bacillota</taxon>
        <taxon>Hydrogenispora</taxon>
    </lineage>
</organism>
<evidence type="ECO:0000313" key="12">
    <source>
        <dbReference type="Proteomes" id="UP000295008"/>
    </source>
</evidence>
<evidence type="ECO:0000256" key="8">
    <source>
        <dbReference type="PIRNR" id="PIRNR006351"/>
    </source>
</evidence>
<evidence type="ECO:0000313" key="11">
    <source>
        <dbReference type="EMBL" id="TCL71539.1"/>
    </source>
</evidence>
<dbReference type="NCBIfam" id="TIGR00410">
    <property type="entry name" value="lacE"/>
    <property type="match status" value="1"/>
</dbReference>
<dbReference type="GO" id="GO:0009401">
    <property type="term" value="P:phosphoenolpyruvate-dependent sugar phosphotransferase system"/>
    <property type="evidence" value="ECO:0007669"/>
    <property type="project" value="InterPro"/>
</dbReference>
<dbReference type="EMBL" id="SLUN01000007">
    <property type="protein sequence ID" value="TCL71539.1"/>
    <property type="molecule type" value="Genomic_DNA"/>
</dbReference>
<reference evidence="11 12" key="1">
    <citation type="submission" date="2019-03" db="EMBL/GenBank/DDBJ databases">
        <title>Genomic Encyclopedia of Type Strains, Phase IV (KMG-IV): sequencing the most valuable type-strain genomes for metagenomic binning, comparative biology and taxonomic classification.</title>
        <authorList>
            <person name="Goeker M."/>
        </authorList>
    </citation>
    <scope>NUCLEOTIDE SEQUENCE [LARGE SCALE GENOMIC DNA]</scope>
    <source>
        <strain evidence="11 12">LX-B</strain>
    </source>
</reference>
<keyword evidence="5 9" id="KW-0812">Transmembrane</keyword>
<feature type="transmembrane region" description="Helical" evidence="9">
    <location>
        <begin position="365"/>
        <end position="382"/>
    </location>
</feature>
<comment type="caution">
    <text evidence="11">The sequence shown here is derived from an EMBL/GenBank/DDBJ whole genome shotgun (WGS) entry which is preliminary data.</text>
</comment>
<evidence type="ECO:0000259" key="10">
    <source>
        <dbReference type="PROSITE" id="PS51105"/>
    </source>
</evidence>
<feature type="transmembrane region" description="Helical" evidence="9">
    <location>
        <begin position="99"/>
        <end position="117"/>
    </location>
</feature>
<evidence type="ECO:0000256" key="7">
    <source>
        <dbReference type="ARBA" id="ARBA00023136"/>
    </source>
</evidence>
<dbReference type="PANTHER" id="PTHR33989">
    <property type="match status" value="1"/>
</dbReference>
<evidence type="ECO:0000256" key="6">
    <source>
        <dbReference type="ARBA" id="ARBA00022989"/>
    </source>
</evidence>
<dbReference type="PANTHER" id="PTHR33989:SF4">
    <property type="entry name" value="PTS SYSTEM N,N'-DIACETYLCHITOBIOSE-SPECIFIC EIIC COMPONENT"/>
    <property type="match status" value="1"/>
</dbReference>
<feature type="transmembrane region" description="Helical" evidence="9">
    <location>
        <begin position="150"/>
        <end position="170"/>
    </location>
</feature>
<dbReference type="PIRSF" id="PIRSF006351">
    <property type="entry name" value="PTS_EIIC-Cellobiose"/>
    <property type="match status" value="1"/>
</dbReference>
<feature type="domain" description="PTS EIIC type-3" evidence="10">
    <location>
        <begin position="7"/>
        <end position="434"/>
    </location>
</feature>
<dbReference type="Proteomes" id="UP000295008">
    <property type="component" value="Unassembled WGS sequence"/>
</dbReference>
<dbReference type="PROSITE" id="PS51105">
    <property type="entry name" value="PTS_EIIC_TYPE_3"/>
    <property type="match status" value="1"/>
</dbReference>
<keyword evidence="2 8" id="KW-0813">Transport</keyword>
<proteinExistence type="predicted"/>
<dbReference type="AlphaFoldDB" id="A0A4R1RY90"/>
<dbReference type="Pfam" id="PF02378">
    <property type="entry name" value="PTS_EIIC"/>
    <property type="match status" value="1"/>
</dbReference>
<keyword evidence="6 9" id="KW-1133">Transmembrane helix</keyword>
<dbReference type="InterPro" id="IPR003352">
    <property type="entry name" value="PTS_EIIC"/>
</dbReference>
<sequence length="470" mass="50707">MKFTEFIQQNVVPTANRIASNKFLKAISDGFMALMPVIIIGAIFSLLNSLAIAPYQNFITATGLKPILSLPNMVTNDILALYAVIFIAYHLAKYYEKDPATAGMIALFTFLAVTPLANTADIINKFLAGNNLTLANDIVVPAGNVIPYEWIGAKGLFVAIIIGLVSTVVYNKLLDKGLAIKMPEGVPPTIAKSFGGLIPGFVIIILFMAVNKVVTFLPNITGLHSVIYTFIQGPMELLLGNSLGSFLVAILVAQLLWFFGIHGVTAVILPIFYPLWTSLTTANIAALNAGVSVFELPNIINRTFFSIYAITGGSGMTLGLCLYMVLWSKSKQYQTLGKLALPANICGINEPVLFATPVVLNPYMLIPWILTPVVSAVLAYGLTVMNILPRLSTVVPLGTPVIMSGFLAGGVAGWRVALFQIAMIIIGAVIYIPFFKVIDKKAYENEKQAYGDVTSSELELLNHSHKSGIN</sequence>
<dbReference type="GO" id="GO:0005886">
    <property type="term" value="C:plasma membrane"/>
    <property type="evidence" value="ECO:0007669"/>
    <property type="project" value="UniProtKB-SubCell"/>
</dbReference>
<dbReference type="InterPro" id="IPR004501">
    <property type="entry name" value="PTS_EIIC_3"/>
</dbReference>
<comment type="subcellular location">
    <subcellularLocation>
        <location evidence="1">Cell membrane</location>
        <topology evidence="1">Multi-pass membrane protein</topology>
    </subcellularLocation>
</comment>
<keyword evidence="4 8" id="KW-0762">Sugar transport</keyword>
<accession>A0A4R1RY90</accession>
<evidence type="ECO:0000256" key="9">
    <source>
        <dbReference type="SAM" id="Phobius"/>
    </source>
</evidence>
<protein>
    <recommendedName>
        <fullName evidence="8">Permease IIC component</fullName>
    </recommendedName>
</protein>
<keyword evidence="12" id="KW-1185">Reference proteome</keyword>
<feature type="transmembrane region" description="Helical" evidence="9">
    <location>
        <begin position="31"/>
        <end position="53"/>
    </location>
</feature>
<feature type="transmembrane region" description="Helical" evidence="9">
    <location>
        <begin position="305"/>
        <end position="327"/>
    </location>
</feature>
<dbReference type="InterPro" id="IPR051088">
    <property type="entry name" value="PTS_Sugar-EIIC/EIIB"/>
</dbReference>
<evidence type="ECO:0000256" key="5">
    <source>
        <dbReference type="ARBA" id="ARBA00022692"/>
    </source>
</evidence>
<evidence type="ECO:0000256" key="4">
    <source>
        <dbReference type="ARBA" id="ARBA00022597"/>
    </source>
</evidence>
<dbReference type="RefSeq" id="WP_132013686.1">
    <property type="nucleotide sequence ID" value="NZ_SLUN01000007.1"/>
</dbReference>